<feature type="non-terminal residue" evidence="1">
    <location>
        <position position="1"/>
    </location>
</feature>
<gene>
    <name evidence="1" type="ORF">MJO28_011635</name>
</gene>
<comment type="caution">
    <text evidence="1">The sequence shown here is derived from an EMBL/GenBank/DDBJ whole genome shotgun (WGS) entry which is preliminary data.</text>
</comment>
<dbReference type="EMBL" id="CM045875">
    <property type="protein sequence ID" value="KAI7944107.1"/>
    <property type="molecule type" value="Genomic_DNA"/>
</dbReference>
<protein>
    <submittedName>
        <fullName evidence="1">Uncharacterized protein</fullName>
    </submittedName>
</protein>
<proteinExistence type="predicted"/>
<evidence type="ECO:0000313" key="2">
    <source>
        <dbReference type="Proteomes" id="UP001060170"/>
    </source>
</evidence>
<dbReference type="Proteomes" id="UP001060170">
    <property type="component" value="Chromosome 11"/>
</dbReference>
<accession>A0ACC0E336</accession>
<name>A0ACC0E336_9BASI</name>
<organism evidence="1 2">
    <name type="scientific">Puccinia striiformis f. sp. tritici</name>
    <dbReference type="NCBI Taxonomy" id="168172"/>
    <lineage>
        <taxon>Eukaryota</taxon>
        <taxon>Fungi</taxon>
        <taxon>Dikarya</taxon>
        <taxon>Basidiomycota</taxon>
        <taxon>Pucciniomycotina</taxon>
        <taxon>Pucciniomycetes</taxon>
        <taxon>Pucciniales</taxon>
        <taxon>Pucciniaceae</taxon>
        <taxon>Puccinia</taxon>
    </lineage>
</organism>
<sequence>RLELVNSSFDRVYLQQSGHDQQDDSLRHVSLCCPHVILDFGDPSTLLKSFIAILVAHDAYTMSTLTVQARHGEVALYCC</sequence>
<keyword evidence="2" id="KW-1185">Reference proteome</keyword>
<reference evidence="2" key="1">
    <citation type="journal article" date="2018" name="BMC Genomics">
        <title>Genomic insights into host adaptation between the wheat stripe rust pathogen (Puccinia striiformis f. sp. tritici) and the barley stripe rust pathogen (Puccinia striiformis f. sp. hordei).</title>
        <authorList>
            <person name="Xia C."/>
            <person name="Wang M."/>
            <person name="Yin C."/>
            <person name="Cornejo O.E."/>
            <person name="Hulbert S.H."/>
            <person name="Chen X."/>
        </authorList>
    </citation>
    <scope>NUCLEOTIDE SEQUENCE [LARGE SCALE GENOMIC DNA]</scope>
    <source>
        <strain evidence="2">93-210</strain>
    </source>
</reference>
<reference evidence="1 2" key="3">
    <citation type="journal article" date="2022" name="Microbiol. Spectr.">
        <title>Folding features and dynamics of 3D genome architecture in plant fungal pathogens.</title>
        <authorList>
            <person name="Xia C."/>
        </authorList>
    </citation>
    <scope>NUCLEOTIDE SEQUENCE [LARGE SCALE GENOMIC DNA]</scope>
    <source>
        <strain evidence="1 2">93-210</strain>
    </source>
</reference>
<evidence type="ECO:0000313" key="1">
    <source>
        <dbReference type="EMBL" id="KAI7944107.1"/>
    </source>
</evidence>
<reference evidence="2" key="2">
    <citation type="journal article" date="2018" name="Mol. Plant Microbe Interact.">
        <title>Genome sequence resources for the wheat stripe rust pathogen (Puccinia striiformis f. sp. tritici) and the barley stripe rust pathogen (Puccinia striiformis f. sp. hordei).</title>
        <authorList>
            <person name="Xia C."/>
            <person name="Wang M."/>
            <person name="Yin C."/>
            <person name="Cornejo O.E."/>
            <person name="Hulbert S.H."/>
            <person name="Chen X."/>
        </authorList>
    </citation>
    <scope>NUCLEOTIDE SEQUENCE [LARGE SCALE GENOMIC DNA]</scope>
    <source>
        <strain evidence="2">93-210</strain>
    </source>
</reference>